<name>A0A4R3MJL9_9HYPH</name>
<accession>A0A4R3MJL9</accession>
<comment type="caution">
    <text evidence="6">The sequence shown here is derived from an EMBL/GenBank/DDBJ whole genome shotgun (WGS) entry which is preliminary data.</text>
</comment>
<evidence type="ECO:0000256" key="3">
    <source>
        <dbReference type="ARBA" id="ARBA00022679"/>
    </source>
</evidence>
<evidence type="ECO:0000256" key="5">
    <source>
        <dbReference type="ARBA" id="ARBA00023098"/>
    </source>
</evidence>
<dbReference type="PANTHER" id="PTHR43667">
    <property type="entry name" value="CYCLOPROPANE-FATTY-ACYL-PHOSPHOLIPID SYNTHASE"/>
    <property type="match status" value="1"/>
</dbReference>
<evidence type="ECO:0000256" key="1">
    <source>
        <dbReference type="ARBA" id="ARBA00010815"/>
    </source>
</evidence>
<dbReference type="PIRSF" id="PIRSF003085">
    <property type="entry name" value="CMAS"/>
    <property type="match status" value="1"/>
</dbReference>
<dbReference type="RefSeq" id="WP_132805528.1">
    <property type="nucleotide sequence ID" value="NZ_SMAK01000002.1"/>
</dbReference>
<dbReference type="AlphaFoldDB" id="A0A4R3MJL9"/>
<dbReference type="Pfam" id="PF02353">
    <property type="entry name" value="CMAS"/>
    <property type="match status" value="1"/>
</dbReference>
<evidence type="ECO:0000256" key="2">
    <source>
        <dbReference type="ARBA" id="ARBA00022603"/>
    </source>
</evidence>
<gene>
    <name evidence="6" type="ORF">EDC22_102459</name>
</gene>
<keyword evidence="3" id="KW-0808">Transferase</keyword>
<dbReference type="InterPro" id="IPR003333">
    <property type="entry name" value="CMAS"/>
</dbReference>
<dbReference type="Proteomes" id="UP000295678">
    <property type="component" value="Unassembled WGS sequence"/>
</dbReference>
<dbReference type="EMBL" id="SMAK01000002">
    <property type="protein sequence ID" value="TCT12772.1"/>
    <property type="molecule type" value="Genomic_DNA"/>
</dbReference>
<dbReference type="Gene3D" id="3.40.50.150">
    <property type="entry name" value="Vaccinia Virus protein VP39"/>
    <property type="match status" value="1"/>
</dbReference>
<evidence type="ECO:0000313" key="7">
    <source>
        <dbReference type="Proteomes" id="UP000295678"/>
    </source>
</evidence>
<dbReference type="OrthoDB" id="9782855at2"/>
<dbReference type="GO" id="GO:0032259">
    <property type="term" value="P:methylation"/>
    <property type="evidence" value="ECO:0007669"/>
    <property type="project" value="UniProtKB-KW"/>
</dbReference>
<dbReference type="InterPro" id="IPR050723">
    <property type="entry name" value="CFA/CMAS"/>
</dbReference>
<sequence length="416" mass="47455">MRFLPRLLRKFIRNGHLRLYDADGELREFGSGVDGPVVTVRLHDKALDWKLALNPELVAAEAYMDGTLTFEDGSDVHGLVELFSVNRSGLASAGSQKLLRRVWRGLKRWQQANPLGVAARHARHHYDLSEKFYRLFLDEGLNYSCAYFRDPQTDTLEQAQAAKLMHVAAKLRLEPGMRVAEIGSGWGSLAIQLARLGAEVTAINVSPEQIRVARRRVKQAGVADRVTFFERDYRELTGRFDRVVSVGMMEHVGVNHFDGYFGKVHDLLEPNGFAMIHAIGRMSPPGTTGPFIRKYIFPGGYVPALSEVFASLERVGLWACDAEILRLHYYWTIRHWRQRFAANREAARAIYDERFCRMWEFYLSAVELGFLNGSNMVFQLLLSRERDAVPVIRDYIVDDERSLLAPSKPARRRRSG</sequence>
<keyword evidence="4" id="KW-0949">S-adenosyl-L-methionine</keyword>
<dbReference type="SUPFAM" id="SSF53335">
    <property type="entry name" value="S-adenosyl-L-methionine-dependent methyltransferases"/>
    <property type="match status" value="1"/>
</dbReference>
<dbReference type="PANTHER" id="PTHR43667:SF1">
    <property type="entry name" value="CYCLOPROPANE-FATTY-ACYL-PHOSPHOLIPID SYNTHASE"/>
    <property type="match status" value="1"/>
</dbReference>
<dbReference type="InterPro" id="IPR029063">
    <property type="entry name" value="SAM-dependent_MTases_sf"/>
</dbReference>
<comment type="similarity">
    <text evidence="1">Belongs to the CFA/CMAS family.</text>
</comment>
<proteinExistence type="inferred from homology"/>
<protein>
    <submittedName>
        <fullName evidence="6">Cyclopropane-fatty-acyl-phospholipid synthase</fullName>
    </submittedName>
</protein>
<dbReference type="GO" id="GO:0008610">
    <property type="term" value="P:lipid biosynthetic process"/>
    <property type="evidence" value="ECO:0007669"/>
    <property type="project" value="InterPro"/>
</dbReference>
<keyword evidence="7" id="KW-1185">Reference proteome</keyword>
<keyword evidence="5" id="KW-0443">Lipid metabolism</keyword>
<keyword evidence="2" id="KW-0489">Methyltransferase</keyword>
<evidence type="ECO:0000256" key="4">
    <source>
        <dbReference type="ARBA" id="ARBA00022691"/>
    </source>
</evidence>
<organism evidence="6 7">
    <name type="scientific">Tepidamorphus gemmatus</name>
    <dbReference type="NCBI Taxonomy" id="747076"/>
    <lineage>
        <taxon>Bacteria</taxon>
        <taxon>Pseudomonadati</taxon>
        <taxon>Pseudomonadota</taxon>
        <taxon>Alphaproteobacteria</taxon>
        <taxon>Hyphomicrobiales</taxon>
        <taxon>Tepidamorphaceae</taxon>
        <taxon>Tepidamorphus</taxon>
    </lineage>
</organism>
<evidence type="ECO:0000313" key="6">
    <source>
        <dbReference type="EMBL" id="TCT12772.1"/>
    </source>
</evidence>
<dbReference type="GO" id="GO:0008168">
    <property type="term" value="F:methyltransferase activity"/>
    <property type="evidence" value="ECO:0007669"/>
    <property type="project" value="UniProtKB-KW"/>
</dbReference>
<reference evidence="6 7" key="1">
    <citation type="submission" date="2019-03" db="EMBL/GenBank/DDBJ databases">
        <title>Genomic Encyclopedia of Type Strains, Phase IV (KMG-IV): sequencing the most valuable type-strain genomes for metagenomic binning, comparative biology and taxonomic classification.</title>
        <authorList>
            <person name="Goeker M."/>
        </authorList>
    </citation>
    <scope>NUCLEOTIDE SEQUENCE [LARGE SCALE GENOMIC DNA]</scope>
    <source>
        <strain evidence="6 7">DSM 19345</strain>
    </source>
</reference>
<dbReference type="CDD" id="cd02440">
    <property type="entry name" value="AdoMet_MTases"/>
    <property type="match status" value="1"/>
</dbReference>